<dbReference type="AlphaFoldDB" id="A0A8C1WY79"/>
<dbReference type="PANTHER" id="PTHR20765:SF1">
    <property type="entry name" value="EQUILIBRATIVE NUCLEOBASE TRANSPORTER 1"/>
    <property type="match status" value="1"/>
</dbReference>
<dbReference type="SUPFAM" id="SSF103473">
    <property type="entry name" value="MFS general substrate transporter"/>
    <property type="match status" value="1"/>
</dbReference>
<feature type="transmembrane region" description="Helical" evidence="2">
    <location>
        <begin position="6"/>
        <end position="24"/>
    </location>
</feature>
<reference evidence="3" key="1">
    <citation type="submission" date="2025-08" db="UniProtKB">
        <authorList>
            <consortium name="Ensembl"/>
        </authorList>
    </citation>
    <scope>IDENTIFICATION</scope>
</reference>
<keyword evidence="2" id="KW-0812">Transmembrane</keyword>
<evidence type="ECO:0000313" key="4">
    <source>
        <dbReference type="Proteomes" id="UP000694700"/>
    </source>
</evidence>
<feature type="transmembrane region" description="Helical" evidence="2">
    <location>
        <begin position="108"/>
        <end position="127"/>
    </location>
</feature>
<keyword evidence="2" id="KW-0472">Membrane</keyword>
<name>A0A8C1WY79_CYPCA</name>
<evidence type="ECO:0000256" key="2">
    <source>
        <dbReference type="SAM" id="Phobius"/>
    </source>
</evidence>
<dbReference type="InterPro" id="IPR027197">
    <property type="entry name" value="SLC43A3"/>
</dbReference>
<dbReference type="GO" id="GO:0016020">
    <property type="term" value="C:membrane"/>
    <property type="evidence" value="ECO:0007669"/>
    <property type="project" value="UniProtKB-SubCell"/>
</dbReference>
<feature type="transmembrane region" description="Helical" evidence="2">
    <location>
        <begin position="237"/>
        <end position="263"/>
    </location>
</feature>
<evidence type="ECO:0000313" key="3">
    <source>
        <dbReference type="Ensembl" id="ENSCCRP00015073041.1"/>
    </source>
</evidence>
<dbReference type="Ensembl" id="ENSCCRT00015075411.1">
    <property type="protein sequence ID" value="ENSCCRP00015073041.1"/>
    <property type="gene ID" value="ENSCCRG00015029576.1"/>
</dbReference>
<sequence length="369" mass="42487">MIISHWFLLWPPYIFFTLPNRFFYDHFGTVTTRFLAIFLYTTSTLIVALSIKAVGCILFLMTNMQVGNLFDSHRSTIITVYNGAFDSSSAIFLIIKVLCERNVSLHSSFFFLSACNLIHLLRILFLMPKSHIPNPIPDNYNIWVNQRIKRDLSSDGGRDADDEPLETDTLKLTDNSEKGHLIWLSVMHLRHYFIGTLNPMLNRLFCGILCAPWNGLLMDRHKRKPLDPGVSEREADLCSSVLSLLLTSLQCLLFSICASVPFLPLQYVTFILQVLNHSFLNGGNAEPFYVNLCFPIHYKEILDILITFYLNFDSYVNIILTVLTLLAFILPFYVFLHCRELAKQRENSQSILEDSIQETSMYSFKSLHL</sequence>
<evidence type="ECO:0000256" key="1">
    <source>
        <dbReference type="ARBA" id="ARBA00004141"/>
    </source>
</evidence>
<feature type="transmembrane region" description="Helical" evidence="2">
    <location>
        <begin position="315"/>
        <end position="336"/>
    </location>
</feature>
<keyword evidence="2" id="KW-1133">Transmembrane helix</keyword>
<proteinExistence type="predicted"/>
<organism evidence="3 4">
    <name type="scientific">Cyprinus carpio</name>
    <name type="common">Common carp</name>
    <dbReference type="NCBI Taxonomy" id="7962"/>
    <lineage>
        <taxon>Eukaryota</taxon>
        <taxon>Metazoa</taxon>
        <taxon>Chordata</taxon>
        <taxon>Craniata</taxon>
        <taxon>Vertebrata</taxon>
        <taxon>Euteleostomi</taxon>
        <taxon>Actinopterygii</taxon>
        <taxon>Neopterygii</taxon>
        <taxon>Teleostei</taxon>
        <taxon>Ostariophysi</taxon>
        <taxon>Cypriniformes</taxon>
        <taxon>Cyprinidae</taxon>
        <taxon>Cyprininae</taxon>
        <taxon>Cyprinus</taxon>
    </lineage>
</organism>
<accession>A0A8C1WY79</accession>
<dbReference type="Proteomes" id="UP000694700">
    <property type="component" value="Unplaced"/>
</dbReference>
<protein>
    <submittedName>
        <fullName evidence="3">Solute carrier family 43 member 3a</fullName>
    </submittedName>
</protein>
<dbReference type="PANTHER" id="PTHR20765">
    <property type="entry name" value="SOLUTE CARRIER FAMILY 43 MEMBER 3-RELATED"/>
    <property type="match status" value="1"/>
</dbReference>
<dbReference type="InterPro" id="IPR036259">
    <property type="entry name" value="MFS_trans_sf"/>
</dbReference>
<feature type="transmembrane region" description="Helical" evidence="2">
    <location>
        <begin position="80"/>
        <end position="99"/>
    </location>
</feature>
<comment type="subcellular location">
    <subcellularLocation>
        <location evidence="1">Membrane</location>
        <topology evidence="1">Multi-pass membrane protein</topology>
    </subcellularLocation>
</comment>
<feature type="transmembrane region" description="Helical" evidence="2">
    <location>
        <begin position="36"/>
        <end position="60"/>
    </location>
</feature>